<gene>
    <name evidence="13" type="ORF">N475_00995</name>
</gene>
<keyword evidence="9" id="KW-0902">Two-component regulatory system</keyword>
<dbReference type="Pfam" id="PF02518">
    <property type="entry name" value="HATPase_c"/>
    <property type="match status" value="1"/>
</dbReference>
<dbReference type="SUPFAM" id="SSF55874">
    <property type="entry name" value="ATPase domain of HSP90 chaperone/DNA topoisomerase II/histidine kinase"/>
    <property type="match status" value="1"/>
</dbReference>
<proteinExistence type="predicted"/>
<dbReference type="RefSeq" id="WP_063364890.1">
    <property type="nucleotide sequence ID" value="NZ_AQHB01000023.1"/>
</dbReference>
<feature type="domain" description="HAMP" evidence="12">
    <location>
        <begin position="56"/>
        <end position="108"/>
    </location>
</feature>
<evidence type="ECO:0000256" key="7">
    <source>
        <dbReference type="ARBA" id="ARBA00022777"/>
    </source>
</evidence>
<dbReference type="SUPFAM" id="SSF47384">
    <property type="entry name" value="Homodimeric domain of signal transducing histidine kinase"/>
    <property type="match status" value="1"/>
</dbReference>
<keyword evidence="8" id="KW-0067">ATP-binding</keyword>
<keyword evidence="14" id="KW-1185">Reference proteome</keyword>
<dbReference type="InterPro" id="IPR036890">
    <property type="entry name" value="HATPase_C_sf"/>
</dbReference>
<evidence type="ECO:0000256" key="8">
    <source>
        <dbReference type="ARBA" id="ARBA00022840"/>
    </source>
</evidence>
<evidence type="ECO:0000256" key="4">
    <source>
        <dbReference type="ARBA" id="ARBA00022553"/>
    </source>
</evidence>
<keyword evidence="5" id="KW-0808">Transferase</keyword>
<evidence type="ECO:0000256" key="5">
    <source>
        <dbReference type="ARBA" id="ARBA00022679"/>
    </source>
</evidence>
<dbReference type="PROSITE" id="PS50109">
    <property type="entry name" value="HIS_KIN"/>
    <property type="match status" value="1"/>
</dbReference>
<dbReference type="PROSITE" id="PS50885">
    <property type="entry name" value="HAMP"/>
    <property type="match status" value="1"/>
</dbReference>
<reference evidence="13 14" key="1">
    <citation type="submission" date="2013-07" db="EMBL/GenBank/DDBJ databases">
        <title>Comparative Genomic and Metabolomic Analysis of Twelve Strains of Pseudoalteromonas luteoviolacea.</title>
        <authorList>
            <person name="Vynne N.G."/>
            <person name="Mansson M."/>
            <person name="Gram L."/>
        </authorList>
    </citation>
    <scope>NUCLEOTIDE SEQUENCE [LARGE SCALE GENOMIC DNA]</scope>
    <source>
        <strain evidence="13 14">DSM 6061</strain>
    </source>
</reference>
<comment type="caution">
    <text evidence="13">The sequence shown here is derived from an EMBL/GenBank/DDBJ whole genome shotgun (WGS) entry which is preliminary data.</text>
</comment>
<name>A0A162A0X8_9GAMM</name>
<keyword evidence="7" id="KW-0418">Kinase</keyword>
<keyword evidence="10" id="KW-0812">Transmembrane</keyword>
<comment type="catalytic activity">
    <reaction evidence="1">
        <text>ATP + protein L-histidine = ADP + protein N-phospho-L-histidine.</text>
        <dbReference type="EC" id="2.7.13.3"/>
    </reaction>
</comment>
<dbReference type="GO" id="GO:0016020">
    <property type="term" value="C:membrane"/>
    <property type="evidence" value="ECO:0007669"/>
    <property type="project" value="UniProtKB-SubCell"/>
</dbReference>
<evidence type="ECO:0000313" key="13">
    <source>
        <dbReference type="EMBL" id="KZN40985.1"/>
    </source>
</evidence>
<dbReference type="GO" id="GO:0000156">
    <property type="term" value="F:phosphorelay response regulator activity"/>
    <property type="evidence" value="ECO:0007669"/>
    <property type="project" value="TreeGrafter"/>
</dbReference>
<comment type="subcellular location">
    <subcellularLocation>
        <location evidence="2">Membrane</location>
    </subcellularLocation>
</comment>
<keyword evidence="6" id="KW-0547">Nucleotide-binding</keyword>
<dbReference type="Proteomes" id="UP000076643">
    <property type="component" value="Unassembled WGS sequence"/>
</dbReference>
<dbReference type="Gene3D" id="3.30.565.10">
    <property type="entry name" value="Histidine kinase-like ATPase, C-terminal domain"/>
    <property type="match status" value="1"/>
</dbReference>
<dbReference type="AlphaFoldDB" id="A0A162A0X8"/>
<dbReference type="EMBL" id="AUYB01000092">
    <property type="protein sequence ID" value="KZN40985.1"/>
    <property type="molecule type" value="Genomic_DNA"/>
</dbReference>
<evidence type="ECO:0000256" key="2">
    <source>
        <dbReference type="ARBA" id="ARBA00004370"/>
    </source>
</evidence>
<dbReference type="GO" id="GO:0030295">
    <property type="term" value="F:protein kinase activator activity"/>
    <property type="evidence" value="ECO:0007669"/>
    <property type="project" value="TreeGrafter"/>
</dbReference>
<feature type="domain" description="Histidine kinase" evidence="11">
    <location>
        <begin position="234"/>
        <end position="430"/>
    </location>
</feature>
<accession>A0A162A0X8</accession>
<sequence length="430" mass="47745">MTTALKKLKYKAVVVMFVSIFTACSPVIYLLSMQTWLIVSSFASFMSCLLMKLAFKNLIKAFNALNVGLLNFKDGDFSNQLAYQKDDEFGQLCQLYNQTAQQLRKEKQWLYQREMMLDKMLQSAPQALLLINDNGVVVFANQSAQHLMASKQVLEGQSILDLRKVAPKEISSAIDKAQDGLISICQSDAEEQVWHASVGDVLLNNQHHNLYIFKQLTRELNRQEVAVWKKVIRVISHELNNSLGPISSMSHSGKIIATKLDDSRLHRVFSTIDERISHLTEFVQGYGTFAKLPAPNVSTIAIRPLLESIQLQWPTQIHCELDTLKADKGQLEQLIINLLKNAHESGSQTNAISLTVEQGHGIAKLFIEDAGQGMSESVLTSALVPFYSTKSSGTGLGLALCREIVEAHNGYINLSNRPTGGLSVEVGLPN</sequence>
<dbReference type="PROSITE" id="PS51257">
    <property type="entry name" value="PROKAR_LIPOPROTEIN"/>
    <property type="match status" value="1"/>
</dbReference>
<dbReference type="PANTHER" id="PTHR42878">
    <property type="entry name" value="TWO-COMPONENT HISTIDINE KINASE"/>
    <property type="match status" value="1"/>
</dbReference>
<evidence type="ECO:0000259" key="11">
    <source>
        <dbReference type="PROSITE" id="PS50109"/>
    </source>
</evidence>
<evidence type="ECO:0000256" key="6">
    <source>
        <dbReference type="ARBA" id="ARBA00022741"/>
    </source>
</evidence>
<dbReference type="PRINTS" id="PR00344">
    <property type="entry name" value="BCTRLSENSOR"/>
</dbReference>
<evidence type="ECO:0000313" key="14">
    <source>
        <dbReference type="Proteomes" id="UP000076643"/>
    </source>
</evidence>
<organism evidence="13 14">
    <name type="scientific">Pseudoalteromonas luteoviolacea DSM 6061</name>
    <dbReference type="NCBI Taxonomy" id="1365250"/>
    <lineage>
        <taxon>Bacteria</taxon>
        <taxon>Pseudomonadati</taxon>
        <taxon>Pseudomonadota</taxon>
        <taxon>Gammaproteobacteria</taxon>
        <taxon>Alteromonadales</taxon>
        <taxon>Pseudoalteromonadaceae</taxon>
        <taxon>Pseudoalteromonas</taxon>
    </lineage>
</organism>
<dbReference type="InterPro" id="IPR050351">
    <property type="entry name" value="BphY/WalK/GraS-like"/>
</dbReference>
<keyword evidence="4" id="KW-0597">Phosphoprotein</keyword>
<evidence type="ECO:0000256" key="3">
    <source>
        <dbReference type="ARBA" id="ARBA00012438"/>
    </source>
</evidence>
<keyword evidence="10" id="KW-1133">Transmembrane helix</keyword>
<evidence type="ECO:0000256" key="10">
    <source>
        <dbReference type="SAM" id="Phobius"/>
    </source>
</evidence>
<dbReference type="Gene3D" id="3.30.450.20">
    <property type="entry name" value="PAS domain"/>
    <property type="match status" value="1"/>
</dbReference>
<dbReference type="GO" id="GO:0005524">
    <property type="term" value="F:ATP binding"/>
    <property type="evidence" value="ECO:0007669"/>
    <property type="project" value="UniProtKB-KW"/>
</dbReference>
<dbReference type="SMART" id="SM00387">
    <property type="entry name" value="HATPase_c"/>
    <property type="match status" value="1"/>
</dbReference>
<dbReference type="EC" id="2.7.13.3" evidence="3"/>
<dbReference type="InterPro" id="IPR003594">
    <property type="entry name" value="HATPase_dom"/>
</dbReference>
<dbReference type="InterPro" id="IPR036097">
    <property type="entry name" value="HisK_dim/P_sf"/>
</dbReference>
<dbReference type="GO" id="GO:0000155">
    <property type="term" value="F:phosphorelay sensor kinase activity"/>
    <property type="evidence" value="ECO:0007669"/>
    <property type="project" value="InterPro"/>
</dbReference>
<feature type="transmembrane region" description="Helical" evidence="10">
    <location>
        <begin position="12"/>
        <end position="31"/>
    </location>
</feature>
<dbReference type="InterPro" id="IPR004358">
    <property type="entry name" value="Sig_transdc_His_kin-like_C"/>
</dbReference>
<evidence type="ECO:0000256" key="9">
    <source>
        <dbReference type="ARBA" id="ARBA00023012"/>
    </source>
</evidence>
<dbReference type="InterPro" id="IPR003660">
    <property type="entry name" value="HAMP_dom"/>
</dbReference>
<dbReference type="PANTHER" id="PTHR42878:SF7">
    <property type="entry name" value="SENSOR HISTIDINE KINASE GLRK"/>
    <property type="match status" value="1"/>
</dbReference>
<evidence type="ECO:0000259" key="12">
    <source>
        <dbReference type="PROSITE" id="PS50885"/>
    </source>
</evidence>
<dbReference type="PATRIC" id="fig|1365250.3.peg.1349"/>
<dbReference type="InterPro" id="IPR005467">
    <property type="entry name" value="His_kinase_dom"/>
</dbReference>
<evidence type="ECO:0000256" key="1">
    <source>
        <dbReference type="ARBA" id="ARBA00000085"/>
    </source>
</evidence>
<protein>
    <recommendedName>
        <fullName evidence="3">histidine kinase</fullName>
        <ecNumber evidence="3">2.7.13.3</ecNumber>
    </recommendedName>
</protein>
<keyword evidence="10" id="KW-0472">Membrane</keyword>
<dbReference type="GO" id="GO:0007234">
    <property type="term" value="P:osmosensory signaling via phosphorelay pathway"/>
    <property type="evidence" value="ECO:0007669"/>
    <property type="project" value="TreeGrafter"/>
</dbReference>